<dbReference type="InterPro" id="IPR011008">
    <property type="entry name" value="Dimeric_a/b-barrel"/>
</dbReference>
<comment type="caution">
    <text evidence="2">The sequence shown here is derived from an EMBL/GenBank/DDBJ whole genome shotgun (WGS) entry which is preliminary data.</text>
</comment>
<dbReference type="EMBL" id="VHLG01000008">
    <property type="protein sequence ID" value="TPW29708.1"/>
    <property type="molecule type" value="Genomic_DNA"/>
</dbReference>
<sequence length="187" mass="21364">MRAFSISKLRLIFIAGHLPRLVIGRSQHWPSLRQICFRTTRHAITGHNPRKPGFQLPVRDVKMTTMRNRPVTCEVRYLIDQSRISEFEAYAQTWIELIERHGGTHHGYFIPRDKPEEAGVSFSGLGKDGSASVAIALFTFPDEDSYLQYRERVAKDPDGMAANARFKASPPFISYERFFLTPIPRAG</sequence>
<gene>
    <name evidence="2" type="ORF">FJU08_12900</name>
</gene>
<proteinExistence type="predicted"/>
<reference evidence="2 3" key="1">
    <citation type="submission" date="2019-06" db="EMBL/GenBank/DDBJ databases">
        <authorList>
            <person name="Li M."/>
        </authorList>
    </citation>
    <scope>NUCLEOTIDE SEQUENCE [LARGE SCALE GENOMIC DNA]</scope>
    <source>
        <strain evidence="2 3">BGMRC2036</strain>
    </source>
</reference>
<evidence type="ECO:0000259" key="1">
    <source>
        <dbReference type="Pfam" id="PF07978"/>
    </source>
</evidence>
<dbReference type="AlphaFoldDB" id="A0A506U898"/>
<dbReference type="OrthoDB" id="9798776at2"/>
<organism evidence="2 3">
    <name type="scientific">Martelella alba</name>
    <dbReference type="NCBI Taxonomy" id="2590451"/>
    <lineage>
        <taxon>Bacteria</taxon>
        <taxon>Pseudomonadati</taxon>
        <taxon>Pseudomonadota</taxon>
        <taxon>Alphaproteobacteria</taxon>
        <taxon>Hyphomicrobiales</taxon>
        <taxon>Aurantimonadaceae</taxon>
        <taxon>Martelella</taxon>
    </lineage>
</organism>
<keyword evidence="3" id="KW-1185">Reference proteome</keyword>
<evidence type="ECO:0000313" key="2">
    <source>
        <dbReference type="EMBL" id="TPW29708.1"/>
    </source>
</evidence>
<name>A0A506U898_9HYPH</name>
<dbReference type="Pfam" id="PF07978">
    <property type="entry name" value="NIPSNAP"/>
    <property type="match status" value="1"/>
</dbReference>
<dbReference type="InterPro" id="IPR012577">
    <property type="entry name" value="NIPSNAP"/>
</dbReference>
<protein>
    <recommendedName>
        <fullName evidence="1">NIPSNAP domain-containing protein</fullName>
    </recommendedName>
</protein>
<accession>A0A506U898</accession>
<dbReference type="Proteomes" id="UP000318801">
    <property type="component" value="Unassembled WGS sequence"/>
</dbReference>
<evidence type="ECO:0000313" key="3">
    <source>
        <dbReference type="Proteomes" id="UP000318801"/>
    </source>
</evidence>
<dbReference type="SUPFAM" id="SSF54909">
    <property type="entry name" value="Dimeric alpha+beta barrel"/>
    <property type="match status" value="1"/>
</dbReference>
<feature type="domain" description="NIPSNAP" evidence="1">
    <location>
        <begin position="76"/>
        <end position="183"/>
    </location>
</feature>